<feature type="repeat" description="ANK" evidence="3">
    <location>
        <begin position="342"/>
        <end position="374"/>
    </location>
</feature>
<dbReference type="Pfam" id="PF00023">
    <property type="entry name" value="Ank"/>
    <property type="match status" value="4"/>
</dbReference>
<dbReference type="EMBL" id="KN847476">
    <property type="protein sequence ID" value="KIX07333.1"/>
    <property type="molecule type" value="Genomic_DNA"/>
</dbReference>
<dbReference type="AlphaFoldDB" id="A0A0D2HA24"/>
<dbReference type="Proteomes" id="UP000053617">
    <property type="component" value="Unassembled WGS sequence"/>
</dbReference>
<dbReference type="InterPro" id="IPR002110">
    <property type="entry name" value="Ankyrin_rpt"/>
</dbReference>
<keyword evidence="1" id="KW-0677">Repeat</keyword>
<feature type="repeat" description="ANK" evidence="3">
    <location>
        <begin position="891"/>
        <end position="923"/>
    </location>
</feature>
<dbReference type="InterPro" id="IPR036770">
    <property type="entry name" value="Ankyrin_rpt-contain_sf"/>
</dbReference>
<feature type="repeat" description="ANK" evidence="3">
    <location>
        <begin position="595"/>
        <end position="627"/>
    </location>
</feature>
<dbReference type="Gene3D" id="1.25.40.20">
    <property type="entry name" value="Ankyrin repeat-containing domain"/>
    <property type="match status" value="4"/>
</dbReference>
<dbReference type="Pfam" id="PF12796">
    <property type="entry name" value="Ank_2"/>
    <property type="match status" value="5"/>
</dbReference>
<sequence length="1054" mass="115717">MDLFGAPEICVEEQNSRDISKYVQTTLAQIFAHRDARKQLESAILHKAAGNFLWTALILPKVAHRGRSGYRLDTIREEVQNSSPELGQVYKDALAKIPASEKLSTLRLFRWVCLAEEPLSPAQMRDALCFDAEPPQQGNSFAAWTASENYVETEEQMEKQIRALSGGLVETTRQGLAIVQYIHQSVKDYFLQQGLQHLEQSVGLRGLRLGLEATLARCHELIFKCCMHYVLTDEIRQLSTQEMKSGPDEYPLLRYAVTRWPSHLKKADIDGTLQQSLLAYFQWPSNRILNQWLSLCSKKFRACGLGAGVDILHVASYYDLCHLVDAVARRKDYKMIDPKDLKGCTPLTWAAKNGHEAAAKCLIGHGADVNSLDAEQRSPLWWASNFKHSNMIHVLIGSGGNPDLQDATGGTALYWAATNYDHATVEVLLSGGANPSVQDHRGRTPLYSAVQTYFDWNISGIRRIVKKLLESGARPNKKLSEDQHLLEWAIHFDLRALAFLKALQYRNVPIALRFAESGINAQKFTEFSGKTPIDYVLAVQLPELAEALLRRKNCDPNGCDPRGMTPLIAIAREGRIDMMRSLLGLGAEVDLSDSDNRTPLSYVAGRGHLNAARFLIDTGANLDLKDKYGRTPLFWAVEGGHQALVDLLLENGADPRSEDSSGRTALFWAARGGSSDVMRSLLKKVVDVEHQDSKGQTPLWWAVTHRQLSTTGDLLAGGANPNAVSLDGQRLLLWTASAGYLPGAKLLLQYGADVDARNHRQQTALLLAADNGHAALVKLLLGYKADSKLQDSDGFTPLSAAVRRGFGDVVEALCELRRFNNGDPTGRTQLLSAVMTGNENIAKLLLSHGADADCRGYRGRTPLSFACEYGYDSLVEVLLGYHVDIDSRDENGRTPLWWAATCGRTMILGILLNKGANSSIACNSGDLPISKAVNNGNTTAVRLLLKHNPNHVSDPESSLALLGLATDSCDSAMVLVLIEEGADCNITLPSGYTLSSWAAKNGFLDLVKELAARGIDLWSTSDQDGLTAFDWAVKNGYGTVVQFLLETPMSTGPS</sequence>
<feature type="repeat" description="ANK" evidence="3">
    <location>
        <begin position="661"/>
        <end position="693"/>
    </location>
</feature>
<dbReference type="OrthoDB" id="5421817at2759"/>
<evidence type="ECO:0000313" key="4">
    <source>
        <dbReference type="EMBL" id="KIX07333.1"/>
    </source>
</evidence>
<organism evidence="4 5">
    <name type="scientific">Rhinocladiella mackenziei CBS 650.93</name>
    <dbReference type="NCBI Taxonomy" id="1442369"/>
    <lineage>
        <taxon>Eukaryota</taxon>
        <taxon>Fungi</taxon>
        <taxon>Dikarya</taxon>
        <taxon>Ascomycota</taxon>
        <taxon>Pezizomycotina</taxon>
        <taxon>Eurotiomycetes</taxon>
        <taxon>Chaetothyriomycetidae</taxon>
        <taxon>Chaetothyriales</taxon>
        <taxon>Herpotrichiellaceae</taxon>
        <taxon>Rhinocladiella</taxon>
    </lineage>
</organism>
<feature type="repeat" description="ANK" evidence="3">
    <location>
        <begin position="760"/>
        <end position="792"/>
    </location>
</feature>
<dbReference type="PROSITE" id="PS50297">
    <property type="entry name" value="ANK_REP_REGION"/>
    <property type="match status" value="10"/>
</dbReference>
<name>A0A0D2HA24_9EURO</name>
<proteinExistence type="predicted"/>
<dbReference type="GeneID" id="25290057"/>
<feature type="repeat" description="ANK" evidence="3">
    <location>
        <begin position="825"/>
        <end position="857"/>
    </location>
</feature>
<feature type="repeat" description="ANK" evidence="3">
    <location>
        <begin position="408"/>
        <end position="440"/>
    </location>
</feature>
<dbReference type="PROSITE" id="PS50088">
    <property type="entry name" value="ANK_REPEAT"/>
    <property type="match status" value="11"/>
</dbReference>
<reference evidence="4 5" key="1">
    <citation type="submission" date="2015-01" db="EMBL/GenBank/DDBJ databases">
        <title>The Genome Sequence of Rhinocladiella mackenzie CBS 650.93.</title>
        <authorList>
            <consortium name="The Broad Institute Genomics Platform"/>
            <person name="Cuomo C."/>
            <person name="de Hoog S."/>
            <person name="Gorbushina A."/>
            <person name="Stielow B."/>
            <person name="Teixiera M."/>
            <person name="Abouelleil A."/>
            <person name="Chapman S.B."/>
            <person name="Priest M."/>
            <person name="Young S.K."/>
            <person name="Wortman J."/>
            <person name="Nusbaum C."/>
            <person name="Birren B."/>
        </authorList>
    </citation>
    <scope>NUCLEOTIDE SEQUENCE [LARGE SCALE GENOMIC DNA]</scope>
    <source>
        <strain evidence="4 5">CBS 650.93</strain>
    </source>
</reference>
<protein>
    <submittedName>
        <fullName evidence="4">Uncharacterized protein</fullName>
    </submittedName>
</protein>
<accession>A0A0D2HA24</accession>
<feature type="repeat" description="ANK" evidence="3">
    <location>
        <begin position="628"/>
        <end position="660"/>
    </location>
</feature>
<evidence type="ECO:0000256" key="2">
    <source>
        <dbReference type="ARBA" id="ARBA00023043"/>
    </source>
</evidence>
<dbReference type="SMART" id="SM00248">
    <property type="entry name" value="ANK"/>
    <property type="match status" value="20"/>
</dbReference>
<keyword evidence="5" id="KW-1185">Reference proteome</keyword>
<dbReference type="InterPro" id="IPR050889">
    <property type="entry name" value="Dendritic_Spine_Reg/Scaffold"/>
</dbReference>
<dbReference type="HOGENOM" id="CLU_000288_34_23_1"/>
<feature type="repeat" description="ANK" evidence="3">
    <location>
        <begin position="562"/>
        <end position="594"/>
    </location>
</feature>
<feature type="repeat" description="ANK" evidence="3">
    <location>
        <begin position="727"/>
        <end position="759"/>
    </location>
</feature>
<keyword evidence="2 3" id="KW-0040">ANK repeat</keyword>
<evidence type="ECO:0000256" key="3">
    <source>
        <dbReference type="PROSITE-ProRule" id="PRU00023"/>
    </source>
</evidence>
<dbReference type="PANTHER" id="PTHR24166">
    <property type="entry name" value="ROLLING PEBBLES, ISOFORM B"/>
    <property type="match status" value="1"/>
</dbReference>
<dbReference type="VEuPathDB" id="FungiDB:Z518_01986"/>
<gene>
    <name evidence="4" type="ORF">Z518_01986</name>
</gene>
<feature type="repeat" description="ANK" evidence="3">
    <location>
        <begin position="858"/>
        <end position="890"/>
    </location>
</feature>
<evidence type="ECO:0000256" key="1">
    <source>
        <dbReference type="ARBA" id="ARBA00022737"/>
    </source>
</evidence>
<dbReference type="SUPFAM" id="SSF48403">
    <property type="entry name" value="Ankyrin repeat"/>
    <property type="match status" value="2"/>
</dbReference>
<dbReference type="RefSeq" id="XP_013274469.1">
    <property type="nucleotide sequence ID" value="XM_013419015.1"/>
</dbReference>
<dbReference type="STRING" id="1442369.A0A0D2HA24"/>
<evidence type="ECO:0000313" key="5">
    <source>
        <dbReference type="Proteomes" id="UP000053617"/>
    </source>
</evidence>
<dbReference type="PRINTS" id="PR01415">
    <property type="entry name" value="ANKYRIN"/>
</dbReference>
<dbReference type="PANTHER" id="PTHR24166:SF48">
    <property type="entry name" value="PROTEIN VAPYRIN"/>
    <property type="match status" value="1"/>
</dbReference>